<accession>A0ABU2VPR2</accession>
<proteinExistence type="predicted"/>
<organism evidence="1 2">
    <name type="scientific">Streptomyces doebereineriae</name>
    <dbReference type="NCBI Taxonomy" id="3075528"/>
    <lineage>
        <taxon>Bacteria</taxon>
        <taxon>Bacillati</taxon>
        <taxon>Actinomycetota</taxon>
        <taxon>Actinomycetes</taxon>
        <taxon>Kitasatosporales</taxon>
        <taxon>Streptomycetaceae</taxon>
        <taxon>Streptomyces</taxon>
    </lineage>
</organism>
<protein>
    <submittedName>
        <fullName evidence="1">SUKH-4 family immunity protein</fullName>
    </submittedName>
</protein>
<comment type="caution">
    <text evidence="1">The sequence shown here is derived from an EMBL/GenBank/DDBJ whole genome shotgun (WGS) entry which is preliminary data.</text>
</comment>
<gene>
    <name evidence="1" type="ORF">RNB18_45175</name>
</gene>
<dbReference type="InterPro" id="IPR025851">
    <property type="entry name" value="SUKH-4"/>
</dbReference>
<dbReference type="Proteomes" id="UP001183824">
    <property type="component" value="Unassembled WGS sequence"/>
</dbReference>
<dbReference type="Pfam" id="PF14435">
    <property type="entry name" value="SUKH-4"/>
    <property type="match status" value="1"/>
</dbReference>
<keyword evidence="2" id="KW-1185">Reference proteome</keyword>
<sequence>MLTYEDMTAWAGTEHVTRADPAELAHPRVPEGPASGTVLYQLSRNHHRDLVPGLQWAFGVEPDTGKVHYVLPDGEAWFANSSIDLWLQTLHHYGRRVSQSPILNDPDEHEDEALAELSEPADELKAIDPPAFEGYIGFIWAEFLDRWLW</sequence>
<evidence type="ECO:0000313" key="1">
    <source>
        <dbReference type="EMBL" id="MDT0487273.1"/>
    </source>
</evidence>
<name>A0ABU2VPR2_9ACTN</name>
<dbReference type="EMBL" id="JAVREZ010000026">
    <property type="protein sequence ID" value="MDT0487273.1"/>
    <property type="molecule type" value="Genomic_DNA"/>
</dbReference>
<evidence type="ECO:0000313" key="2">
    <source>
        <dbReference type="Proteomes" id="UP001183824"/>
    </source>
</evidence>
<reference evidence="2" key="1">
    <citation type="submission" date="2023-07" db="EMBL/GenBank/DDBJ databases">
        <title>30 novel species of actinomycetes from the DSMZ collection.</title>
        <authorList>
            <person name="Nouioui I."/>
        </authorList>
    </citation>
    <scope>NUCLEOTIDE SEQUENCE [LARGE SCALE GENOMIC DNA]</scope>
    <source>
        <strain evidence="2">DSM 41640</strain>
    </source>
</reference>
<dbReference type="RefSeq" id="WP_311719961.1">
    <property type="nucleotide sequence ID" value="NZ_JAVREZ010000026.1"/>
</dbReference>